<dbReference type="Pfam" id="PF00440">
    <property type="entry name" value="TetR_N"/>
    <property type="match status" value="1"/>
</dbReference>
<evidence type="ECO:0000313" key="4">
    <source>
        <dbReference type="EMBL" id="WGW13020.1"/>
    </source>
</evidence>
<gene>
    <name evidence="4" type="ORF">LWF01_04395</name>
</gene>
<dbReference type="RefSeq" id="WP_349639827.1">
    <property type="nucleotide sequence ID" value="NZ_CP090958.1"/>
</dbReference>
<proteinExistence type="predicted"/>
<dbReference type="PROSITE" id="PS50977">
    <property type="entry name" value="HTH_TETR_2"/>
    <property type="match status" value="1"/>
</dbReference>
<evidence type="ECO:0000259" key="3">
    <source>
        <dbReference type="PROSITE" id="PS50977"/>
    </source>
</evidence>
<protein>
    <submittedName>
        <fullName evidence="4">TetR family transcriptional regulator</fullName>
    </submittedName>
</protein>
<keyword evidence="5" id="KW-1185">Reference proteome</keyword>
<dbReference type="InterPro" id="IPR001647">
    <property type="entry name" value="HTH_TetR"/>
</dbReference>
<evidence type="ECO:0000313" key="5">
    <source>
        <dbReference type="Proteomes" id="UP001209083"/>
    </source>
</evidence>
<sequence length="228" mass="24301">MRIASEAAPATGDLNTKAKIRDAAIGHFARDGFQKTNLRAIAATAGVSAGLVIHHFGSKQALRTACDDYVLGDLIDTAHDKAKPAGLQDVIRKYLENPAEHQVHIGYLARAVSEETPTGHKFVDSLVDETEAIVEAGIADGSMRQSSDPRGLAVLIVATSLGMLTMNPPLANALGYDGLGPELMRRMAVPALELYTYGLYTDDSFLKATREAFSADEEGTPTTSSTTR</sequence>
<feature type="DNA-binding region" description="H-T-H motif" evidence="2">
    <location>
        <begin position="37"/>
        <end position="56"/>
    </location>
</feature>
<dbReference type="EMBL" id="CP090958">
    <property type="protein sequence ID" value="WGW13020.1"/>
    <property type="molecule type" value="Genomic_DNA"/>
</dbReference>
<evidence type="ECO:0000256" key="2">
    <source>
        <dbReference type="PROSITE-ProRule" id="PRU00335"/>
    </source>
</evidence>
<evidence type="ECO:0000256" key="1">
    <source>
        <dbReference type="ARBA" id="ARBA00023125"/>
    </source>
</evidence>
<dbReference type="Proteomes" id="UP001209083">
    <property type="component" value="Chromosome"/>
</dbReference>
<organism evidence="4 5">
    <name type="scientific">Saxibacter everestensis</name>
    <dbReference type="NCBI Taxonomy" id="2909229"/>
    <lineage>
        <taxon>Bacteria</taxon>
        <taxon>Bacillati</taxon>
        <taxon>Actinomycetota</taxon>
        <taxon>Actinomycetes</taxon>
        <taxon>Micrococcales</taxon>
        <taxon>Brevibacteriaceae</taxon>
        <taxon>Saxibacter</taxon>
    </lineage>
</organism>
<dbReference type="PRINTS" id="PR00455">
    <property type="entry name" value="HTHTETR"/>
</dbReference>
<dbReference type="Gene3D" id="1.10.357.10">
    <property type="entry name" value="Tetracycline Repressor, domain 2"/>
    <property type="match status" value="1"/>
</dbReference>
<dbReference type="Pfam" id="PF17933">
    <property type="entry name" value="TetR_C_25"/>
    <property type="match status" value="1"/>
</dbReference>
<dbReference type="SUPFAM" id="SSF48498">
    <property type="entry name" value="Tetracyclin repressor-like, C-terminal domain"/>
    <property type="match status" value="1"/>
</dbReference>
<dbReference type="SUPFAM" id="SSF46689">
    <property type="entry name" value="Homeodomain-like"/>
    <property type="match status" value="1"/>
</dbReference>
<keyword evidence="1 2" id="KW-0238">DNA-binding</keyword>
<name>A0ABY8QVH1_9MICO</name>
<dbReference type="PANTHER" id="PTHR30055:SF146">
    <property type="entry name" value="HTH-TYPE TRANSCRIPTIONAL DUAL REGULATOR CECR"/>
    <property type="match status" value="1"/>
</dbReference>
<dbReference type="PANTHER" id="PTHR30055">
    <property type="entry name" value="HTH-TYPE TRANSCRIPTIONAL REGULATOR RUTR"/>
    <property type="match status" value="1"/>
</dbReference>
<dbReference type="InterPro" id="IPR009057">
    <property type="entry name" value="Homeodomain-like_sf"/>
</dbReference>
<reference evidence="4 5" key="1">
    <citation type="submission" date="2023-05" db="EMBL/GenBank/DDBJ databases">
        <title>Lithophilousrod everest ZFBP1038 complete genpme.</title>
        <authorList>
            <person name="Tian M."/>
        </authorList>
    </citation>
    <scope>NUCLEOTIDE SEQUENCE [LARGE SCALE GENOMIC DNA]</scope>
    <source>
        <strain evidence="4 5">ZFBP1038</strain>
    </source>
</reference>
<accession>A0ABY8QVH1</accession>
<dbReference type="InterPro" id="IPR050109">
    <property type="entry name" value="HTH-type_TetR-like_transc_reg"/>
</dbReference>
<dbReference type="InterPro" id="IPR041484">
    <property type="entry name" value="TetR_C_25"/>
</dbReference>
<feature type="domain" description="HTH tetR-type" evidence="3">
    <location>
        <begin position="14"/>
        <end position="74"/>
    </location>
</feature>
<dbReference type="InterPro" id="IPR036271">
    <property type="entry name" value="Tet_transcr_reg_TetR-rel_C_sf"/>
</dbReference>